<feature type="domain" description="Beta-lactamase class A catalytic" evidence="4">
    <location>
        <begin position="119"/>
        <end position="268"/>
    </location>
</feature>
<accession>A0ABW3Y1U7</accession>
<evidence type="ECO:0000313" key="6">
    <source>
        <dbReference type="Proteomes" id="UP001597201"/>
    </source>
</evidence>
<dbReference type="InterPro" id="IPR045155">
    <property type="entry name" value="Beta-lactam_cat"/>
</dbReference>
<proteinExistence type="inferred from homology"/>
<keyword evidence="6" id="KW-1185">Reference proteome</keyword>
<organism evidence="5 6">
    <name type="scientific">Namhaeicola litoreus</name>
    <dbReference type="NCBI Taxonomy" id="1052145"/>
    <lineage>
        <taxon>Bacteria</taxon>
        <taxon>Pseudomonadati</taxon>
        <taxon>Bacteroidota</taxon>
        <taxon>Flavobacteriia</taxon>
        <taxon>Flavobacteriales</taxon>
        <taxon>Flavobacteriaceae</taxon>
        <taxon>Namhaeicola</taxon>
    </lineage>
</organism>
<evidence type="ECO:0000313" key="5">
    <source>
        <dbReference type="EMBL" id="MFD1314992.1"/>
    </source>
</evidence>
<dbReference type="SUPFAM" id="SSF56601">
    <property type="entry name" value="beta-lactamase/transpeptidase-like"/>
    <property type="match status" value="1"/>
</dbReference>
<dbReference type="Pfam" id="PF13354">
    <property type="entry name" value="Beta-lactamase2"/>
    <property type="match status" value="1"/>
</dbReference>
<dbReference type="EC" id="3.5.2.6" evidence="3"/>
<comment type="catalytic activity">
    <reaction evidence="1">
        <text>a beta-lactam + H2O = a substituted beta-amino acid</text>
        <dbReference type="Rhea" id="RHEA:20401"/>
        <dbReference type="ChEBI" id="CHEBI:15377"/>
        <dbReference type="ChEBI" id="CHEBI:35627"/>
        <dbReference type="ChEBI" id="CHEBI:140347"/>
        <dbReference type="EC" id="3.5.2.6"/>
    </reaction>
</comment>
<keyword evidence="5" id="KW-0378">Hydrolase</keyword>
<dbReference type="GO" id="GO:0016787">
    <property type="term" value="F:hydrolase activity"/>
    <property type="evidence" value="ECO:0007669"/>
    <property type="project" value="UniProtKB-KW"/>
</dbReference>
<name>A0ABW3Y1U7_9FLAO</name>
<dbReference type="Proteomes" id="UP001597201">
    <property type="component" value="Unassembled WGS sequence"/>
</dbReference>
<dbReference type="PANTHER" id="PTHR35333:SF3">
    <property type="entry name" value="BETA-LACTAMASE-TYPE TRANSPEPTIDASE FOLD CONTAINING PROTEIN"/>
    <property type="match status" value="1"/>
</dbReference>
<dbReference type="PANTHER" id="PTHR35333">
    <property type="entry name" value="BETA-LACTAMASE"/>
    <property type="match status" value="1"/>
</dbReference>
<comment type="caution">
    <text evidence="5">The sequence shown here is derived from an EMBL/GenBank/DDBJ whole genome shotgun (WGS) entry which is preliminary data.</text>
</comment>
<evidence type="ECO:0000256" key="3">
    <source>
        <dbReference type="ARBA" id="ARBA00012865"/>
    </source>
</evidence>
<evidence type="ECO:0000256" key="1">
    <source>
        <dbReference type="ARBA" id="ARBA00001526"/>
    </source>
</evidence>
<sequence>MTFFLFQFLAFWHIGAQESLPLNFNGPLPKVQSLRCHKMQEILKSEIDQNKRWKKLISNKKMSISIVDLHDPNQVTYAGLNDNQMMYAASLPKIAVLLAAMDAINNHEIVETDAMRKDMKLMISKSNNQATTRIIDLLGFEKIESSLRNANHKLYDETTGGGLWVGKRYASTGKRYPDPLKGLSHGATSAQVASFYYQLVFGRLINQEQSKRMLEVLKDPALTHKFVNTLKKIAPESTVYRKSGSWKTYHSDSVLVWGKDRKYILVALIDDGGGEQIIRDLVVPLESVISKSRKYSCN</sequence>
<gene>
    <name evidence="5" type="ORF">ACFQ39_05145</name>
</gene>
<comment type="similarity">
    <text evidence="2">Belongs to the class-A beta-lactamase family.</text>
</comment>
<dbReference type="RefSeq" id="WP_377176916.1">
    <property type="nucleotide sequence ID" value="NZ_JBHTMY010000002.1"/>
</dbReference>
<dbReference type="Gene3D" id="3.40.710.10">
    <property type="entry name" value="DD-peptidase/beta-lactamase superfamily"/>
    <property type="match status" value="1"/>
</dbReference>
<dbReference type="InterPro" id="IPR000871">
    <property type="entry name" value="Beta-lactam_class-A"/>
</dbReference>
<protein>
    <recommendedName>
        <fullName evidence="3">beta-lactamase</fullName>
        <ecNumber evidence="3">3.5.2.6</ecNumber>
    </recommendedName>
</protein>
<evidence type="ECO:0000256" key="2">
    <source>
        <dbReference type="ARBA" id="ARBA00009009"/>
    </source>
</evidence>
<reference evidence="6" key="1">
    <citation type="journal article" date="2019" name="Int. J. Syst. Evol. Microbiol.">
        <title>The Global Catalogue of Microorganisms (GCM) 10K type strain sequencing project: providing services to taxonomists for standard genome sequencing and annotation.</title>
        <authorList>
            <consortium name="The Broad Institute Genomics Platform"/>
            <consortium name="The Broad Institute Genome Sequencing Center for Infectious Disease"/>
            <person name="Wu L."/>
            <person name="Ma J."/>
        </authorList>
    </citation>
    <scope>NUCLEOTIDE SEQUENCE [LARGE SCALE GENOMIC DNA]</scope>
    <source>
        <strain evidence="6">CCUG 61485</strain>
    </source>
</reference>
<dbReference type="InterPro" id="IPR012338">
    <property type="entry name" value="Beta-lactam/transpept-like"/>
</dbReference>
<dbReference type="EMBL" id="JBHTMY010000002">
    <property type="protein sequence ID" value="MFD1314992.1"/>
    <property type="molecule type" value="Genomic_DNA"/>
</dbReference>
<evidence type="ECO:0000259" key="4">
    <source>
        <dbReference type="Pfam" id="PF13354"/>
    </source>
</evidence>